<evidence type="ECO:0000259" key="1">
    <source>
        <dbReference type="PROSITE" id="PS50234"/>
    </source>
</evidence>
<name>A0AAD4XLL3_9MAGN</name>
<dbReference type="PANTHER" id="PTHR10579">
    <property type="entry name" value="CALCIUM-ACTIVATED CHLORIDE CHANNEL REGULATOR"/>
    <property type="match status" value="1"/>
</dbReference>
<dbReference type="InterPro" id="IPR036465">
    <property type="entry name" value="vWFA_dom_sf"/>
</dbReference>
<comment type="caution">
    <text evidence="2">The sequence shown here is derived from an EMBL/GenBank/DDBJ whole genome shotgun (WGS) entry which is preliminary data.</text>
</comment>
<dbReference type="EMBL" id="JAJJMB010008687">
    <property type="protein sequence ID" value="KAI3921545.1"/>
    <property type="molecule type" value="Genomic_DNA"/>
</dbReference>
<dbReference type="SMART" id="SM00327">
    <property type="entry name" value="VWA"/>
    <property type="match status" value="1"/>
</dbReference>
<dbReference type="PROSITE" id="PS50234">
    <property type="entry name" value="VWFA"/>
    <property type="match status" value="1"/>
</dbReference>
<dbReference type="InterPro" id="IPR051266">
    <property type="entry name" value="CLCR"/>
</dbReference>
<keyword evidence="3" id="KW-1185">Reference proteome</keyword>
<sequence length="460" mass="50638">MMYNDDEPILKQNTPEEEADIELGDGQAEARIINKKEAPLEESPFKVLLEVNGVGSGEGRLGVDLVIILDTGDTMEGSPIKKAKLSIQFLLQKLSNADRLSVVTFNKEADKLCPLRQITDSSRIEIANQVNALETESSTNISAGLKMALKILNDRTYTKRRLVAIMLISNGIEDDESNAVNIPVGKVPVHTFGLGSDCDQEALSIIAKKSNGGTFALVPDLVSLSAVFSTSLAVLFDVVVEDLTLTITPENGSKITEVNRVNYHLQTKGMETDPVTVAFGALFKRETCRVLLKLVIPKVDKRCNSKIFKIQYKFRIGGEETFMSDERIINVIRNAVSGEDEIEEVLAEERRIRSTYNIQGSEASHESQRSVALPSGIPSGDDTPLMAEYEEQAKSYTLDHESYVVPTPEEDKNMASPIPEAPKHKGWGFGRLKKVADLGYNIAVEKLKEHDPRAGFSGKK</sequence>
<evidence type="ECO:0000313" key="3">
    <source>
        <dbReference type="Proteomes" id="UP001202328"/>
    </source>
</evidence>
<gene>
    <name evidence="2" type="ORF">MKW98_013479</name>
</gene>
<organism evidence="2 3">
    <name type="scientific">Papaver atlanticum</name>
    <dbReference type="NCBI Taxonomy" id="357466"/>
    <lineage>
        <taxon>Eukaryota</taxon>
        <taxon>Viridiplantae</taxon>
        <taxon>Streptophyta</taxon>
        <taxon>Embryophyta</taxon>
        <taxon>Tracheophyta</taxon>
        <taxon>Spermatophyta</taxon>
        <taxon>Magnoliopsida</taxon>
        <taxon>Ranunculales</taxon>
        <taxon>Papaveraceae</taxon>
        <taxon>Papaveroideae</taxon>
        <taxon>Papaver</taxon>
    </lineage>
</organism>
<dbReference type="AlphaFoldDB" id="A0AAD4XLL3"/>
<dbReference type="PANTHER" id="PTHR10579:SF129">
    <property type="entry name" value="OS01G0640200 PROTEIN"/>
    <property type="match status" value="1"/>
</dbReference>
<accession>A0AAD4XLL3</accession>
<dbReference type="Pfam" id="PF00092">
    <property type="entry name" value="VWA"/>
    <property type="match status" value="1"/>
</dbReference>
<reference evidence="2" key="1">
    <citation type="submission" date="2022-04" db="EMBL/GenBank/DDBJ databases">
        <title>A functionally conserved STORR gene fusion in Papaver species that diverged 16.8 million years ago.</title>
        <authorList>
            <person name="Catania T."/>
        </authorList>
    </citation>
    <scope>NUCLEOTIDE SEQUENCE</scope>
    <source>
        <strain evidence="2">S-188037</strain>
    </source>
</reference>
<feature type="domain" description="VWFA" evidence="1">
    <location>
        <begin position="64"/>
        <end position="232"/>
    </location>
</feature>
<dbReference type="Gene3D" id="3.40.50.410">
    <property type="entry name" value="von Willebrand factor, type A domain"/>
    <property type="match status" value="1"/>
</dbReference>
<proteinExistence type="predicted"/>
<dbReference type="Proteomes" id="UP001202328">
    <property type="component" value="Unassembled WGS sequence"/>
</dbReference>
<dbReference type="InterPro" id="IPR002035">
    <property type="entry name" value="VWF_A"/>
</dbReference>
<evidence type="ECO:0000313" key="2">
    <source>
        <dbReference type="EMBL" id="KAI3921545.1"/>
    </source>
</evidence>
<protein>
    <recommendedName>
        <fullName evidence="1">VWFA domain-containing protein</fullName>
    </recommendedName>
</protein>
<dbReference type="SUPFAM" id="SSF53300">
    <property type="entry name" value="vWA-like"/>
    <property type="match status" value="1"/>
</dbReference>